<dbReference type="Proteomes" id="UP000236946">
    <property type="component" value="Unassembled WGS sequence"/>
</dbReference>
<sequence length="375" mass="42244">MDEINLNSPIPTSPAKKTGIILKIIAGIVVLGVVGAGVCLGTRIWDPLWNPFRPSPEKVIDEMTINMKEVRSLHTDTEINLWSEQEAKTTSEISLIINNDSNLEDLDNPKTSGSFLMRTTSQVETVSQGPEFSVSGKIRSIGDASYFKIDEIPLQLQFLLAFQGINADEVIGNWIKVDKEGLENLMKQKYSTPQGLEIIEQQQEEQKVMIEKIQKILEGKKLYYPKELPDEEIGDQKTYHYLLILNKEEIKNIIPDVLEIIFESAGNGLIGDGFQKAFLIGGITNSIEEFLNKIGELSAEVWIGKKDLLLYRVRMEKEMDLSEFEKSAKGIISVSFEINLTEFDQSIVIEAPESSIPFEEIIPKEPVRFPLTPIK</sequence>
<keyword evidence="1" id="KW-0812">Transmembrane</keyword>
<evidence type="ECO:0000313" key="2">
    <source>
        <dbReference type="EMBL" id="PJE69479.1"/>
    </source>
</evidence>
<evidence type="ECO:0000313" key="3">
    <source>
        <dbReference type="Proteomes" id="UP000236946"/>
    </source>
</evidence>
<reference evidence="3" key="1">
    <citation type="submission" date="2017-09" db="EMBL/GenBank/DDBJ databases">
        <title>Depth-based differentiation of microbial function through sediment-hosted aquifers and enrichment of novel symbionts in the deep terrestrial subsurface.</title>
        <authorList>
            <person name="Probst A.J."/>
            <person name="Ladd B."/>
            <person name="Jarett J.K."/>
            <person name="Geller-Mcgrath D.E."/>
            <person name="Sieber C.M.K."/>
            <person name="Emerson J.B."/>
            <person name="Anantharaman K."/>
            <person name="Thomas B.C."/>
            <person name="Malmstrom R."/>
            <person name="Stieglmeier M."/>
            <person name="Klingl A."/>
            <person name="Woyke T."/>
            <person name="Ryan C.M."/>
            <person name="Banfield J.F."/>
        </authorList>
    </citation>
    <scope>NUCLEOTIDE SEQUENCE [LARGE SCALE GENOMIC DNA]</scope>
</reference>
<comment type="caution">
    <text evidence="2">The sequence shown here is derived from an EMBL/GenBank/DDBJ whole genome shotgun (WGS) entry which is preliminary data.</text>
</comment>
<accession>A0A2H9T1C3</accession>
<gene>
    <name evidence="2" type="ORF">COU98_01845</name>
</gene>
<keyword evidence="1" id="KW-1133">Transmembrane helix</keyword>
<keyword evidence="1" id="KW-0472">Membrane</keyword>
<proteinExistence type="predicted"/>
<dbReference type="EMBL" id="PFEN01000033">
    <property type="protein sequence ID" value="PJE69479.1"/>
    <property type="molecule type" value="Genomic_DNA"/>
</dbReference>
<protein>
    <submittedName>
        <fullName evidence="2">Uncharacterized protein</fullName>
    </submittedName>
</protein>
<name>A0A2H9T1C3_9BACT</name>
<dbReference type="Gene3D" id="2.50.20.20">
    <property type="match status" value="1"/>
</dbReference>
<organism evidence="2 3">
    <name type="scientific">Candidatus Staskawiczbacteria bacterium CG10_big_fil_rev_8_21_14_0_10_38_10</name>
    <dbReference type="NCBI Taxonomy" id="1974891"/>
    <lineage>
        <taxon>Bacteria</taxon>
        <taxon>Candidatus Staskawicziibacteriota</taxon>
    </lineage>
</organism>
<dbReference type="AlphaFoldDB" id="A0A2H9T1C3"/>
<feature type="transmembrane region" description="Helical" evidence="1">
    <location>
        <begin position="20"/>
        <end position="45"/>
    </location>
</feature>
<evidence type="ECO:0000256" key="1">
    <source>
        <dbReference type="SAM" id="Phobius"/>
    </source>
</evidence>